<dbReference type="EMBL" id="JAJNBZ010000005">
    <property type="protein sequence ID" value="MCE5169643.1"/>
    <property type="molecule type" value="Genomic_DNA"/>
</dbReference>
<sequence>MSSTLDNMNRCGVGWFKMDEASGNAIDSKGNAIGTPSNVKRISDKDRNSIEFNGVNSYVQFNQRIIPIGNKSIRFKIKPYPTSSIKAILQTGGYNNTGIRIDQDTDNKIMVIAQNTTNILATAKSLDSLVVGEWNDVLVIFSSQKILIYVNSFTKHSITELIGLELEPTNNLIVGKTIVNYSERYFKGQICELEIYNDIISPIPNKILIYHGNQYKTYNESWQNIGTSVVENDYIFKGVDDISTIPEAAWAELKGDVELCYYTDALNKTEVSFNIETEPFTLAEEFDGQTIKIIEYTDNPTQEESIITLETEPFTFYDEVGDSFDVLHYTDDPDKTEAELEINHNYSPWDELDGDFELVTWTMEEETEVQEELKPIFKEKIEDGDLYGVTVDLSKGTINIK</sequence>
<dbReference type="RefSeq" id="WP_233696560.1">
    <property type="nucleotide sequence ID" value="NZ_JAJNBZ010000005.1"/>
</dbReference>
<proteinExistence type="predicted"/>
<dbReference type="InterPro" id="IPR013320">
    <property type="entry name" value="ConA-like_dom_sf"/>
</dbReference>
<keyword evidence="2" id="KW-1185">Reference proteome</keyword>
<dbReference type="SUPFAM" id="SSF49899">
    <property type="entry name" value="Concanavalin A-like lectins/glucanases"/>
    <property type="match status" value="1"/>
</dbReference>
<organism evidence="1 2">
    <name type="scientific">Paenibacillus profundus</name>
    <dbReference type="NCBI Taxonomy" id="1173085"/>
    <lineage>
        <taxon>Bacteria</taxon>
        <taxon>Bacillati</taxon>
        <taxon>Bacillota</taxon>
        <taxon>Bacilli</taxon>
        <taxon>Bacillales</taxon>
        <taxon>Paenibacillaceae</taxon>
        <taxon>Paenibacillus</taxon>
    </lineage>
</organism>
<comment type="caution">
    <text evidence="1">The sequence shown here is derived from an EMBL/GenBank/DDBJ whole genome shotgun (WGS) entry which is preliminary data.</text>
</comment>
<dbReference type="Pfam" id="PF13385">
    <property type="entry name" value="Laminin_G_3"/>
    <property type="match status" value="1"/>
</dbReference>
<evidence type="ECO:0000313" key="2">
    <source>
        <dbReference type="Proteomes" id="UP001199916"/>
    </source>
</evidence>
<protein>
    <submittedName>
        <fullName evidence="1">LamG domain-containing protein</fullName>
    </submittedName>
</protein>
<evidence type="ECO:0000313" key="1">
    <source>
        <dbReference type="EMBL" id="MCE5169643.1"/>
    </source>
</evidence>
<name>A0ABS8YGM9_9BACL</name>
<accession>A0ABS8YGM9</accession>
<dbReference type="Gene3D" id="2.60.120.200">
    <property type="match status" value="1"/>
</dbReference>
<gene>
    <name evidence="1" type="ORF">LQV63_09990</name>
</gene>
<reference evidence="1 2" key="1">
    <citation type="submission" date="2021-11" db="EMBL/GenBank/DDBJ databases">
        <title>Draft genome sequence of Paenibacillus profundus YoMME, a new Gram-positive bacteria with exoelectrogenic properties.</title>
        <authorList>
            <person name="Hubenova Y."/>
            <person name="Hubenova E."/>
            <person name="Manasiev Y."/>
            <person name="Peykov S."/>
            <person name="Mitov M."/>
        </authorList>
    </citation>
    <scope>NUCLEOTIDE SEQUENCE [LARGE SCALE GENOMIC DNA]</scope>
    <source>
        <strain evidence="1 2">YoMME</strain>
    </source>
</reference>
<dbReference type="Proteomes" id="UP001199916">
    <property type="component" value="Unassembled WGS sequence"/>
</dbReference>